<gene>
    <name evidence="2" type="ORF">PR001_g23218</name>
    <name evidence="1" type="ORF">PR002_g23617</name>
    <name evidence="3" type="ORF">PR003_g24412</name>
</gene>
<name>A0A6A3INP1_9STRA</name>
<protein>
    <submittedName>
        <fullName evidence="1">Uncharacterized protein</fullName>
    </submittedName>
</protein>
<evidence type="ECO:0000313" key="5">
    <source>
        <dbReference type="Proteomes" id="UP000434957"/>
    </source>
</evidence>
<comment type="caution">
    <text evidence="1">The sequence shown here is derived from an EMBL/GenBank/DDBJ whole genome shotgun (WGS) entry which is preliminary data.</text>
</comment>
<keyword evidence="5" id="KW-1185">Reference proteome</keyword>
<dbReference type="Proteomes" id="UP000434957">
    <property type="component" value="Unassembled WGS sequence"/>
</dbReference>
<evidence type="ECO:0000313" key="4">
    <source>
        <dbReference type="Proteomes" id="UP000429607"/>
    </source>
</evidence>
<dbReference type="EMBL" id="QXFU01002734">
    <property type="protein sequence ID" value="KAE8982125.1"/>
    <property type="molecule type" value="Genomic_DNA"/>
</dbReference>
<sequence length="90" mass="10306">MEDENALPLHAAVRIVSRECFPSSESLPHVEELIDGFIDTFRDKKLSTPHVAEVLPCELSSIFWGELRWIGTRQLGQPHERDNSPYCNGW</sequence>
<dbReference type="Proteomes" id="UP000435112">
    <property type="component" value="Unassembled WGS sequence"/>
</dbReference>
<organism evidence="1 6">
    <name type="scientific">Phytophthora rubi</name>
    <dbReference type="NCBI Taxonomy" id="129364"/>
    <lineage>
        <taxon>Eukaryota</taxon>
        <taxon>Sar</taxon>
        <taxon>Stramenopiles</taxon>
        <taxon>Oomycota</taxon>
        <taxon>Peronosporomycetes</taxon>
        <taxon>Peronosporales</taxon>
        <taxon>Peronosporaceae</taxon>
        <taxon>Phytophthora</taxon>
    </lineage>
</organism>
<evidence type="ECO:0000313" key="2">
    <source>
        <dbReference type="EMBL" id="KAE8984301.1"/>
    </source>
</evidence>
<dbReference type="Proteomes" id="UP000429607">
    <property type="component" value="Unassembled WGS sequence"/>
</dbReference>
<evidence type="ECO:0000313" key="1">
    <source>
        <dbReference type="EMBL" id="KAE8982125.1"/>
    </source>
</evidence>
<dbReference type="EMBL" id="QXFV01002709">
    <property type="protein sequence ID" value="KAE8984301.1"/>
    <property type="molecule type" value="Genomic_DNA"/>
</dbReference>
<reference evidence="4 6" key="1">
    <citation type="submission" date="2018-09" db="EMBL/GenBank/DDBJ databases">
        <title>Genomic investigation of the strawberry pathogen Phytophthora fragariae indicates pathogenicity is determined by transcriptional variation in three key races.</title>
        <authorList>
            <person name="Adams T.M."/>
            <person name="Armitage A.D."/>
            <person name="Sobczyk M.K."/>
            <person name="Bates H.J."/>
            <person name="Dunwell J.M."/>
            <person name="Nellist C.F."/>
            <person name="Harrison R.J."/>
        </authorList>
    </citation>
    <scope>NUCLEOTIDE SEQUENCE [LARGE SCALE GENOMIC DNA]</scope>
    <source>
        <strain evidence="2 4">SCRP249</strain>
        <strain evidence="1 6">SCRP324</strain>
        <strain evidence="3 5">SCRP333</strain>
    </source>
</reference>
<accession>A0A6A3INP1</accession>
<dbReference type="AlphaFoldDB" id="A0A6A3INP1"/>
<proteinExistence type="predicted"/>
<evidence type="ECO:0000313" key="6">
    <source>
        <dbReference type="Proteomes" id="UP000435112"/>
    </source>
</evidence>
<dbReference type="EMBL" id="QXFT01002739">
    <property type="protein sequence ID" value="KAE9293810.1"/>
    <property type="molecule type" value="Genomic_DNA"/>
</dbReference>
<evidence type="ECO:0000313" key="3">
    <source>
        <dbReference type="EMBL" id="KAE9293810.1"/>
    </source>
</evidence>